<dbReference type="KEGG" id="lgn:ABM34_04800"/>
<evidence type="ECO:0000313" key="3">
    <source>
        <dbReference type="Proteomes" id="UP000036106"/>
    </source>
</evidence>
<dbReference type="PATRIC" id="fig|1007676.4.peg.952"/>
<name>A0A0H4QJR0_9LACO</name>
<proteinExistence type="predicted"/>
<gene>
    <name evidence="2" type="ORF">ABM34_04800</name>
</gene>
<accession>A0A0H4QJR0</accession>
<keyword evidence="3" id="KW-1185">Reference proteome</keyword>
<feature type="transmembrane region" description="Helical" evidence="1">
    <location>
        <begin position="7"/>
        <end position="30"/>
    </location>
</feature>
<sequence length="126" mass="14471">MKKANSLFIFCFIFTALIIVMLTFIIPSWLMTQLATSQINKTLATKNSYILTKDNFSSKYLQHHTRLKITNVSDFQGINNKHQGYLSGSLNSQHDLGVIVNFKNIGPYVYYIKPESLKVFYSTVHN</sequence>
<reference evidence="3" key="1">
    <citation type="submission" date="2015-07" db="EMBL/GenBank/DDBJ databases">
        <title>Lactobacillus ginsenosidimutans/EMML 3141/ whole genome sequencing.</title>
        <authorList>
            <person name="Kim M.K."/>
            <person name="Im W.-T."/>
            <person name="Srinivasan S."/>
            <person name="Lee J.-J."/>
        </authorList>
    </citation>
    <scope>NUCLEOTIDE SEQUENCE [LARGE SCALE GENOMIC DNA]</scope>
    <source>
        <strain evidence="3">EMML 3041</strain>
    </source>
</reference>
<keyword evidence="1" id="KW-1133">Transmembrane helix</keyword>
<dbReference type="RefSeq" id="WP_048703855.1">
    <property type="nucleotide sequence ID" value="NZ_CP012034.1"/>
</dbReference>
<organism evidence="2 3">
    <name type="scientific">Companilactobacillus ginsenosidimutans</name>
    <dbReference type="NCBI Taxonomy" id="1007676"/>
    <lineage>
        <taxon>Bacteria</taxon>
        <taxon>Bacillati</taxon>
        <taxon>Bacillota</taxon>
        <taxon>Bacilli</taxon>
        <taxon>Lactobacillales</taxon>
        <taxon>Lactobacillaceae</taxon>
        <taxon>Companilactobacillus</taxon>
    </lineage>
</organism>
<dbReference type="AlphaFoldDB" id="A0A0H4QJR0"/>
<keyword evidence="1" id="KW-0472">Membrane</keyword>
<keyword evidence="1" id="KW-0812">Transmembrane</keyword>
<evidence type="ECO:0000313" key="2">
    <source>
        <dbReference type="EMBL" id="AKP66913.1"/>
    </source>
</evidence>
<dbReference type="Proteomes" id="UP000036106">
    <property type="component" value="Chromosome"/>
</dbReference>
<dbReference type="EMBL" id="CP012034">
    <property type="protein sequence ID" value="AKP66913.1"/>
    <property type="molecule type" value="Genomic_DNA"/>
</dbReference>
<protein>
    <submittedName>
        <fullName evidence="2">Uncharacterized protein</fullName>
    </submittedName>
</protein>
<evidence type="ECO:0000256" key="1">
    <source>
        <dbReference type="SAM" id="Phobius"/>
    </source>
</evidence>